<proteinExistence type="predicted"/>
<keyword evidence="2" id="KW-0328">Glycosyltransferase</keyword>
<evidence type="ECO:0000256" key="5">
    <source>
        <dbReference type="ARBA" id="ARBA00023180"/>
    </source>
</evidence>
<evidence type="ECO:0000256" key="3">
    <source>
        <dbReference type="ARBA" id="ARBA00022679"/>
    </source>
</evidence>
<dbReference type="Pfam" id="PF02485">
    <property type="entry name" value="Branch"/>
    <property type="match status" value="1"/>
</dbReference>
<keyword evidence="5" id="KW-0325">Glycoprotein</keyword>
<keyword evidence="3" id="KW-0808">Transferase</keyword>
<dbReference type="PANTHER" id="PTHR46671">
    <property type="entry name" value="PROTEIN CBG11221"/>
    <property type="match status" value="1"/>
</dbReference>
<dbReference type="AlphaFoldDB" id="A0A0N5AC40"/>
<comment type="subcellular location">
    <subcellularLocation>
        <location evidence="1">Membrane</location>
        <topology evidence="1">Single-pass type II membrane protein</topology>
    </subcellularLocation>
</comment>
<dbReference type="GO" id="GO:0016757">
    <property type="term" value="F:glycosyltransferase activity"/>
    <property type="evidence" value="ECO:0007669"/>
    <property type="project" value="UniProtKB-KW"/>
</dbReference>
<sequence length="180" mass="20913">TINAKQDESISVTCDEVLKRGNYTINDASNVSIAHIRIVYKDYHLQELILNLLYSTTNVFCYSIDKKATKIFKEQMRNLSSCFTNVYVDPTEYDVNSSEKNTNQAHLSCMKLLKDKYHWDYVTTMQNHDIPIRTNAEMIEIMSILNGSNSIVCLPPIRNRIPRFKDWTFKALNLFKSLLC</sequence>
<dbReference type="GO" id="GO:0016020">
    <property type="term" value="C:membrane"/>
    <property type="evidence" value="ECO:0007669"/>
    <property type="project" value="UniProtKB-SubCell"/>
</dbReference>
<dbReference type="InterPro" id="IPR003406">
    <property type="entry name" value="Glyco_trans_14"/>
</dbReference>
<reference evidence="7" key="1">
    <citation type="submission" date="2017-02" db="UniProtKB">
        <authorList>
            <consortium name="WormBaseParasite"/>
        </authorList>
    </citation>
    <scope>IDENTIFICATION</scope>
</reference>
<evidence type="ECO:0000256" key="2">
    <source>
        <dbReference type="ARBA" id="ARBA00022676"/>
    </source>
</evidence>
<evidence type="ECO:0000256" key="1">
    <source>
        <dbReference type="ARBA" id="ARBA00004606"/>
    </source>
</evidence>
<evidence type="ECO:0000313" key="7">
    <source>
        <dbReference type="WBParaSite" id="SMUV_0000171601-mRNA-1"/>
    </source>
</evidence>
<organism evidence="6 7">
    <name type="scientific">Syphacia muris</name>
    <dbReference type="NCBI Taxonomy" id="451379"/>
    <lineage>
        <taxon>Eukaryota</taxon>
        <taxon>Metazoa</taxon>
        <taxon>Ecdysozoa</taxon>
        <taxon>Nematoda</taxon>
        <taxon>Chromadorea</taxon>
        <taxon>Rhabditida</taxon>
        <taxon>Spirurina</taxon>
        <taxon>Oxyuridomorpha</taxon>
        <taxon>Oxyuroidea</taxon>
        <taxon>Oxyuridae</taxon>
        <taxon>Syphacia</taxon>
    </lineage>
</organism>
<dbReference type="STRING" id="451379.A0A0N5AC40"/>
<accession>A0A0N5AC40</accession>
<dbReference type="PANTHER" id="PTHR46671:SF7">
    <property type="entry name" value="CORE-2_I-BRANCHING ENZYME"/>
    <property type="match status" value="1"/>
</dbReference>
<name>A0A0N5AC40_9BILA</name>
<evidence type="ECO:0000256" key="4">
    <source>
        <dbReference type="ARBA" id="ARBA00023136"/>
    </source>
</evidence>
<dbReference type="WBParaSite" id="SMUV_0000171601-mRNA-1">
    <property type="protein sequence ID" value="SMUV_0000171601-mRNA-1"/>
    <property type="gene ID" value="SMUV_0000171601"/>
</dbReference>
<protein>
    <submittedName>
        <fullName evidence="7">L protein</fullName>
    </submittedName>
</protein>
<keyword evidence="6" id="KW-1185">Reference proteome</keyword>
<keyword evidence="4" id="KW-0472">Membrane</keyword>
<evidence type="ECO:0000313" key="6">
    <source>
        <dbReference type="Proteomes" id="UP000046393"/>
    </source>
</evidence>
<dbReference type="Proteomes" id="UP000046393">
    <property type="component" value="Unplaced"/>
</dbReference>